<dbReference type="InterPro" id="IPR050267">
    <property type="entry name" value="Anti-sigma-factor_SerPK"/>
</dbReference>
<protein>
    <submittedName>
        <fullName evidence="3">Anti-sigma regulatory factor (Ser/Thr protein kinase)</fullName>
    </submittedName>
</protein>
<dbReference type="PANTHER" id="PTHR35526:SF3">
    <property type="entry name" value="ANTI-SIGMA-F FACTOR RSBW"/>
    <property type="match status" value="1"/>
</dbReference>
<dbReference type="InterPro" id="IPR036890">
    <property type="entry name" value="HATPase_C_sf"/>
</dbReference>
<reference evidence="4" key="1">
    <citation type="submission" date="2016-10" db="EMBL/GenBank/DDBJ databases">
        <authorList>
            <person name="Varghese N."/>
            <person name="Submissions S."/>
        </authorList>
    </citation>
    <scope>NUCLEOTIDE SEQUENCE [LARGE SCALE GENOMIC DNA]</scope>
    <source>
        <strain evidence="4">DSM 44993</strain>
    </source>
</reference>
<evidence type="ECO:0000259" key="2">
    <source>
        <dbReference type="Pfam" id="PF13581"/>
    </source>
</evidence>
<dbReference type="STRING" id="394193.SAMN04489732_103193"/>
<dbReference type="AlphaFoldDB" id="A0A1H8UC89"/>
<keyword evidence="1" id="KW-0723">Serine/threonine-protein kinase</keyword>
<name>A0A1H8UC89_9PSEU</name>
<accession>A0A1H8UC89</accession>
<dbReference type="Gene3D" id="3.30.565.10">
    <property type="entry name" value="Histidine kinase-like ATPase, C-terminal domain"/>
    <property type="match status" value="1"/>
</dbReference>
<dbReference type="RefSeq" id="WP_245787226.1">
    <property type="nucleotide sequence ID" value="NZ_FOEF01000003.1"/>
</dbReference>
<dbReference type="CDD" id="cd16936">
    <property type="entry name" value="HATPase_RsbW-like"/>
    <property type="match status" value="1"/>
</dbReference>
<dbReference type="Pfam" id="PF13581">
    <property type="entry name" value="HATPase_c_2"/>
    <property type="match status" value="1"/>
</dbReference>
<dbReference type="Proteomes" id="UP000198582">
    <property type="component" value="Unassembled WGS sequence"/>
</dbReference>
<keyword evidence="3" id="KW-0808">Transferase</keyword>
<evidence type="ECO:0000313" key="3">
    <source>
        <dbReference type="EMBL" id="SEP00726.1"/>
    </source>
</evidence>
<dbReference type="SUPFAM" id="SSF55874">
    <property type="entry name" value="ATPase domain of HSP90 chaperone/DNA topoisomerase II/histidine kinase"/>
    <property type="match status" value="1"/>
</dbReference>
<keyword evidence="4" id="KW-1185">Reference proteome</keyword>
<feature type="domain" description="Histidine kinase/HSP90-like ATPase" evidence="2">
    <location>
        <begin position="19"/>
        <end position="137"/>
    </location>
</feature>
<dbReference type="EMBL" id="FOEF01000003">
    <property type="protein sequence ID" value="SEP00726.1"/>
    <property type="molecule type" value="Genomic_DNA"/>
</dbReference>
<organism evidence="3 4">
    <name type="scientific">Amycolatopsis saalfeldensis</name>
    <dbReference type="NCBI Taxonomy" id="394193"/>
    <lineage>
        <taxon>Bacteria</taxon>
        <taxon>Bacillati</taxon>
        <taxon>Actinomycetota</taxon>
        <taxon>Actinomycetes</taxon>
        <taxon>Pseudonocardiales</taxon>
        <taxon>Pseudonocardiaceae</taxon>
        <taxon>Amycolatopsis</taxon>
    </lineage>
</organism>
<evidence type="ECO:0000313" key="4">
    <source>
        <dbReference type="Proteomes" id="UP000198582"/>
    </source>
</evidence>
<dbReference type="InterPro" id="IPR003594">
    <property type="entry name" value="HATPase_dom"/>
</dbReference>
<evidence type="ECO:0000256" key="1">
    <source>
        <dbReference type="ARBA" id="ARBA00022527"/>
    </source>
</evidence>
<sequence>MAVTEEGALPVAPLRCDGVPAEPRALRTLRHRLKEWALAAGIEPDLAQDIALAGYEALANVADHAYQNNHGGLVDLEAALHDGRVEVVITDHGQWRAPVADSARVSLRGRGLMLLRASADAAEITPGADGTVVTLGWNLPVPSSH</sequence>
<gene>
    <name evidence="3" type="ORF">SAMN04489732_103193</name>
</gene>
<dbReference type="PANTHER" id="PTHR35526">
    <property type="entry name" value="ANTI-SIGMA-F FACTOR RSBW-RELATED"/>
    <property type="match status" value="1"/>
</dbReference>
<keyword evidence="3" id="KW-0418">Kinase</keyword>
<proteinExistence type="predicted"/>
<dbReference type="GO" id="GO:0004674">
    <property type="term" value="F:protein serine/threonine kinase activity"/>
    <property type="evidence" value="ECO:0007669"/>
    <property type="project" value="UniProtKB-KW"/>
</dbReference>